<dbReference type="InterPro" id="IPR013785">
    <property type="entry name" value="Aldolase_TIM"/>
</dbReference>
<keyword evidence="4" id="KW-0408">Iron</keyword>
<evidence type="ECO:0000256" key="1">
    <source>
        <dbReference type="ARBA" id="ARBA00001966"/>
    </source>
</evidence>
<evidence type="ECO:0000256" key="6">
    <source>
        <dbReference type="ARBA" id="ARBA00023601"/>
    </source>
</evidence>
<name>A0AAW5UVT5_9BACT</name>
<dbReference type="InterPro" id="IPR023885">
    <property type="entry name" value="4Fe4S-binding_SPASM_dom"/>
</dbReference>
<comment type="similarity">
    <text evidence="6">Belongs to the radical SAM superfamily. Anaerobic sulfatase-maturating enzyme family.</text>
</comment>
<keyword evidence="5" id="KW-0411">Iron-sulfur</keyword>
<dbReference type="GO" id="GO:0046872">
    <property type="term" value="F:metal ion binding"/>
    <property type="evidence" value="ECO:0007669"/>
    <property type="project" value="UniProtKB-KW"/>
</dbReference>
<dbReference type="RefSeq" id="WP_264902133.1">
    <property type="nucleotide sequence ID" value="NZ_JAPDVH010000001.1"/>
</dbReference>
<dbReference type="Proteomes" id="UP001209168">
    <property type="component" value="Unassembled WGS sequence"/>
</dbReference>
<evidence type="ECO:0000256" key="3">
    <source>
        <dbReference type="ARBA" id="ARBA00022723"/>
    </source>
</evidence>
<evidence type="ECO:0000256" key="5">
    <source>
        <dbReference type="ARBA" id="ARBA00023014"/>
    </source>
</evidence>
<dbReference type="PANTHER" id="PTHR43273">
    <property type="entry name" value="ANAEROBIC SULFATASE-MATURATING ENZYME HOMOLOG ASLB-RELATED"/>
    <property type="match status" value="1"/>
</dbReference>
<gene>
    <name evidence="7" type="ORF">ONT23_13825</name>
</gene>
<dbReference type="SUPFAM" id="SSF102114">
    <property type="entry name" value="Radical SAM enzymes"/>
    <property type="match status" value="1"/>
</dbReference>
<dbReference type="NCBIfam" id="TIGR04085">
    <property type="entry name" value="rSAM_more_4Fe4S"/>
    <property type="match status" value="1"/>
</dbReference>
<keyword evidence="2" id="KW-0949">S-adenosyl-L-methionine</keyword>
<organism evidence="7 8">
    <name type="scientific">Segatella copri</name>
    <dbReference type="NCBI Taxonomy" id="165179"/>
    <lineage>
        <taxon>Bacteria</taxon>
        <taxon>Pseudomonadati</taxon>
        <taxon>Bacteroidota</taxon>
        <taxon>Bacteroidia</taxon>
        <taxon>Bacteroidales</taxon>
        <taxon>Prevotellaceae</taxon>
        <taxon>Segatella</taxon>
    </lineage>
</organism>
<keyword evidence="3" id="KW-0479">Metal-binding</keyword>
<dbReference type="InterPro" id="IPR058240">
    <property type="entry name" value="rSAM_sf"/>
</dbReference>
<sequence>MTRKQYRKSSYVISVQVDTDKYVMLHGYSGAMDIVDKNMVLDLERHTFFDETVFDKETFDVLCKRGYLTSRTEQEERLYVCRMAKALRQKDSIVCSAFTFMVSYNCNFKCPYCFEQKGTANEPLMATMSKQCVDACFEAMEELQQNKLKRSTKIALFGGEPLLKENVPIVEYIVNEGVKRGYKFYAVTNGYDLDSFENVLSPERICSLQVTIDGMEILHNSKRVHKTGYPTFAKTISNIGLALRHGIFVTVRFNADKTNAEQLVELKRYFDELGYTKNRKFTIDVARLVNYDEKLEPSQKNLFFTQKEFIQDARISNFEYGCHDYSTYDKIWYSIKNKTPLPYKGTFCGAQTSSYVFDPFYKIYPCWEVVGNSVHQIGSFMGGKILWNKDVFSKWKNVDVASFDECLLCECALFCGGGCLAKSKIHCTQMKGFIENAIRKIYKQKFIKTKNYE</sequence>
<dbReference type="SFLD" id="SFLDG01067">
    <property type="entry name" value="SPASM/twitch_domain_containing"/>
    <property type="match status" value="1"/>
</dbReference>
<dbReference type="PANTHER" id="PTHR43273:SF3">
    <property type="entry name" value="ANAEROBIC SULFATASE-MATURATING ENZYME HOMOLOG ASLB-RELATED"/>
    <property type="match status" value="1"/>
</dbReference>
<comment type="caution">
    <text evidence="7">The sequence shown here is derived from an EMBL/GenBank/DDBJ whole genome shotgun (WGS) entry which is preliminary data.</text>
</comment>
<dbReference type="CDD" id="cd01335">
    <property type="entry name" value="Radical_SAM"/>
    <property type="match status" value="1"/>
</dbReference>
<evidence type="ECO:0000256" key="4">
    <source>
        <dbReference type="ARBA" id="ARBA00023004"/>
    </source>
</evidence>
<accession>A0AAW5UVT5</accession>
<evidence type="ECO:0000313" key="8">
    <source>
        <dbReference type="Proteomes" id="UP001209168"/>
    </source>
</evidence>
<dbReference type="GO" id="GO:0016491">
    <property type="term" value="F:oxidoreductase activity"/>
    <property type="evidence" value="ECO:0007669"/>
    <property type="project" value="InterPro"/>
</dbReference>
<dbReference type="Pfam" id="PF13353">
    <property type="entry name" value="Fer4_12"/>
    <property type="match status" value="1"/>
</dbReference>
<dbReference type="InterPro" id="IPR023867">
    <property type="entry name" value="Sulphatase_maturase_rSAM"/>
</dbReference>
<dbReference type="EMBL" id="JAPDVH010000001">
    <property type="protein sequence ID" value="MCW4156580.1"/>
    <property type="molecule type" value="Genomic_DNA"/>
</dbReference>
<evidence type="ECO:0000256" key="2">
    <source>
        <dbReference type="ARBA" id="ARBA00022691"/>
    </source>
</evidence>
<dbReference type="InterPro" id="IPR007197">
    <property type="entry name" value="rSAM"/>
</dbReference>
<dbReference type="SFLD" id="SFLDS00029">
    <property type="entry name" value="Radical_SAM"/>
    <property type="match status" value="1"/>
</dbReference>
<reference evidence="7" key="1">
    <citation type="submission" date="2022-11" db="EMBL/GenBank/DDBJ databases">
        <title>Genomic repertoires linked with pathogenic potency of arthritogenic Prevotella copri isolated from the gut of rheumatoid arthritis patients.</title>
        <authorList>
            <person name="Nii T."/>
            <person name="Maeda Y."/>
            <person name="Motooka D."/>
            <person name="Naito M."/>
            <person name="Matsumoto Y."/>
            <person name="Ogawa T."/>
            <person name="Oguro-Igashira E."/>
            <person name="Kishikawa T."/>
            <person name="Yamashita M."/>
            <person name="Koizumi S."/>
            <person name="Kurakawa T."/>
            <person name="Okumura R."/>
            <person name="Kayama H."/>
            <person name="Murakami M."/>
            <person name="Sakaguchi T."/>
            <person name="Das B."/>
            <person name="Nakamura S."/>
            <person name="Okada Y."/>
            <person name="Kumanogoh A."/>
            <person name="Takeda K."/>
        </authorList>
    </citation>
    <scope>NUCLEOTIDE SEQUENCE</scope>
    <source>
        <strain evidence="7">H012_8</strain>
    </source>
</reference>
<proteinExistence type="inferred from homology"/>
<evidence type="ECO:0000313" key="7">
    <source>
        <dbReference type="EMBL" id="MCW4156580.1"/>
    </source>
</evidence>
<dbReference type="AlphaFoldDB" id="A0AAW5UVT5"/>
<protein>
    <submittedName>
        <fullName evidence="7">SPASM domain-containing protein</fullName>
    </submittedName>
</protein>
<dbReference type="GO" id="GO:0051536">
    <property type="term" value="F:iron-sulfur cluster binding"/>
    <property type="evidence" value="ECO:0007669"/>
    <property type="project" value="UniProtKB-KW"/>
</dbReference>
<comment type="cofactor">
    <cofactor evidence="1">
        <name>[4Fe-4S] cluster</name>
        <dbReference type="ChEBI" id="CHEBI:49883"/>
    </cofactor>
</comment>
<dbReference type="Gene3D" id="3.20.20.70">
    <property type="entry name" value="Aldolase class I"/>
    <property type="match status" value="1"/>
</dbReference>